<dbReference type="GO" id="GO:0032259">
    <property type="term" value="P:methylation"/>
    <property type="evidence" value="ECO:0007669"/>
    <property type="project" value="InterPro"/>
</dbReference>
<name>A0A2H4YEL3_9CAUD</name>
<dbReference type="InterPro" id="IPR002052">
    <property type="entry name" value="DNA_methylase_N6_adenine_CS"/>
</dbReference>
<dbReference type="InterPro" id="IPR029063">
    <property type="entry name" value="SAM-dependent_MTases_sf"/>
</dbReference>
<dbReference type="GO" id="GO:0003676">
    <property type="term" value="F:nucleic acid binding"/>
    <property type="evidence" value="ECO:0007669"/>
    <property type="project" value="InterPro"/>
</dbReference>
<evidence type="ECO:0000313" key="1">
    <source>
        <dbReference type="EMBL" id="AUE22618.1"/>
    </source>
</evidence>
<dbReference type="PROSITE" id="PS00092">
    <property type="entry name" value="N6_MTASE"/>
    <property type="match status" value="1"/>
</dbReference>
<dbReference type="Gene3D" id="3.40.50.150">
    <property type="entry name" value="Vaccinia Virus protein VP39"/>
    <property type="match status" value="1"/>
</dbReference>
<dbReference type="EMBL" id="MG250483">
    <property type="protein sequence ID" value="AUE22618.1"/>
    <property type="molecule type" value="Genomic_DNA"/>
</dbReference>
<protein>
    <submittedName>
        <fullName evidence="1">Uncharacterized protein</fullName>
    </submittedName>
</protein>
<gene>
    <name evidence="1" type="ORF">Ah1_00077</name>
</gene>
<organism evidence="1 2">
    <name type="scientific">Aeromonas phage Ah1</name>
    <dbReference type="NCBI Taxonomy" id="2053701"/>
    <lineage>
        <taxon>Viruses</taxon>
        <taxon>Duplodnaviria</taxon>
        <taxon>Heunggongvirae</taxon>
        <taxon>Uroviricota</taxon>
        <taxon>Caudoviricetes</taxon>
        <taxon>Pantevenvirales</taxon>
        <taxon>Straboviridae</taxon>
        <taxon>Cinqassovirus</taxon>
        <taxon>Cinqassovirus ah1</taxon>
    </lineage>
</organism>
<sequence length="415" mass="47473">MHFDYMIANPPYSAGLHVDFVNLGVKKCDVTIAVHPSGPFINRKPTRQTKRVAELLDNMKTYTTSVHLFDGNAVFKAGFLTPLSITVIDKTMKAGLINVSGYYDARLPINRLNMIGDWCVKLYDRFPIQSVAHHACSGEVSDASHYVTIASVRGHPPEAGKRFNSDFFTMFPVDYIPTTEMPKRGTNFAFKTLEEAENFIAYLKTDFARFMLSLYKMNVHLDSGELHAIPWVDMTKRWTDDELFEKFDMLDIKSRVPEVIEDYYGGKRHKTQVVGDTRMFTDKIDRDRQKKTAEFFTPIELVNQMLDHTDIDDPDSSSTFFEPSCGDGNILEGIVKRMLEAGQNAGTIVSRIYACEYMLDNRNAAIERLVKILGEEYRTQIENQIAYCNTLDETDTSDGRKYPDWLKDTMWTLDV</sequence>
<dbReference type="GO" id="GO:0008168">
    <property type="term" value="F:methyltransferase activity"/>
    <property type="evidence" value="ECO:0007669"/>
    <property type="project" value="InterPro"/>
</dbReference>
<proteinExistence type="predicted"/>
<dbReference type="SUPFAM" id="SSF53335">
    <property type="entry name" value="S-adenosyl-L-methionine-dependent methyltransferases"/>
    <property type="match status" value="1"/>
</dbReference>
<dbReference type="Proteomes" id="UP000240934">
    <property type="component" value="Segment"/>
</dbReference>
<keyword evidence="2" id="KW-1185">Reference proteome</keyword>
<evidence type="ECO:0000313" key="2">
    <source>
        <dbReference type="Proteomes" id="UP000240934"/>
    </source>
</evidence>
<reference evidence="1 2" key="1">
    <citation type="submission" date="2017-10" db="EMBL/GenBank/DDBJ databases">
        <title>Antibacterial composition for extension of chilled fish shelf life and decreasing of risk of food-borne infections, bacteriophage strains for its preparation.</title>
        <authorList>
            <person name="Zulkarneev E.R."/>
            <person name="Aleshkin A.V."/>
            <person name="Rubalsky O.V."/>
            <person name="Kiseleva I.A."/>
            <person name="Rubalskii E.O."/>
            <person name="Lebedev S.N."/>
        </authorList>
    </citation>
    <scope>NUCLEOTIDE SEQUENCE [LARGE SCALE GENOMIC DNA]</scope>
</reference>
<accession>A0A2H4YEL3</accession>